<name>A0A7S0F3L1_9EUKA</name>
<dbReference type="EMBL" id="HBEP01026771">
    <property type="protein sequence ID" value="CAD8499227.1"/>
    <property type="molecule type" value="Transcribed_RNA"/>
</dbReference>
<gene>
    <name evidence="1" type="ORF">PANT1444_LOCUS15224</name>
</gene>
<accession>A0A7S0F3L1</accession>
<dbReference type="InterPro" id="IPR029063">
    <property type="entry name" value="SAM-dependent_MTases_sf"/>
</dbReference>
<dbReference type="InterPro" id="IPR030807">
    <property type="entry name" value="Methyltran_NanM"/>
</dbReference>
<reference evidence="1" key="1">
    <citation type="submission" date="2021-01" db="EMBL/GenBank/DDBJ databases">
        <authorList>
            <person name="Corre E."/>
            <person name="Pelletier E."/>
            <person name="Niang G."/>
            <person name="Scheremetjew M."/>
            <person name="Finn R."/>
            <person name="Kale V."/>
            <person name="Holt S."/>
            <person name="Cochrane G."/>
            <person name="Meng A."/>
            <person name="Brown T."/>
            <person name="Cohen L."/>
        </authorList>
    </citation>
    <scope>NUCLEOTIDE SEQUENCE</scope>
    <source>
        <strain evidence="1">CCMP1374</strain>
    </source>
</reference>
<protein>
    <submittedName>
        <fullName evidence="1">Uncharacterized protein</fullName>
    </submittedName>
</protein>
<dbReference type="NCBIfam" id="TIGR04371">
    <property type="entry name" value="methyltran_NanM"/>
    <property type="match status" value="1"/>
</dbReference>
<organism evidence="1">
    <name type="scientific">Phaeocystis antarctica</name>
    <dbReference type="NCBI Taxonomy" id="33657"/>
    <lineage>
        <taxon>Eukaryota</taxon>
        <taxon>Haptista</taxon>
        <taxon>Haptophyta</taxon>
        <taxon>Prymnesiophyceae</taxon>
        <taxon>Phaeocystales</taxon>
        <taxon>Phaeocystaceae</taxon>
        <taxon>Phaeocystis</taxon>
    </lineage>
</organism>
<evidence type="ECO:0000313" key="1">
    <source>
        <dbReference type="EMBL" id="CAD8499227.1"/>
    </source>
</evidence>
<dbReference type="SUPFAM" id="SSF53335">
    <property type="entry name" value="S-adenosyl-L-methionine-dependent methyltransferases"/>
    <property type="match status" value="1"/>
</dbReference>
<dbReference type="AlphaFoldDB" id="A0A7S0F3L1"/>
<sequence length="470" mass="52538">MSQFALVLIAGAFGARPARHRLSSDEGAARLGSPFFRLDATDTHEFYHQVWQFHNADIALGEGHSEWISPTVAQSSLLRHEDNYPMLLEGFCRDIPLHNLPNTEGYLAPKSNGWWFTQQDSRGCPLKDPGFPQSNESVLLASGTNCPAPKHCIPTKWLAELEQVFLDNATHVTKDDLFERDVCSIPHVEKRKGQVLPYMYYRFGLQVDFLVGRGHLTSGHDTMLEIGAGWAGVASIVKKKYPGTRYIIVDIPTSMPMQMSHLHHLGHTHIYALSDSATTSDVEQLLCCTPLDVLFLLPHQLPLLPNRSVDVAVNFDSFIEMPPHTIRYYIPQVGRISKALFTVNRKMQNFHVLRNEVMGLTRRGAGFKLVHEGMQPAHPSRHFLSAAIGISNDYVQHYLAAPTVSSPASFAGNSRALPPVSSSLATSPLDDRKRTRSFLQLSLFLEEEVLPTLTPEKRARLDELLKASHP</sequence>
<proteinExistence type="predicted"/>